<dbReference type="PANTHER" id="PTHR42996:SF1">
    <property type="entry name" value="PHOSPHATE-BINDING PROTEIN PSTS"/>
    <property type="match status" value="1"/>
</dbReference>
<dbReference type="GO" id="GO:0042301">
    <property type="term" value="F:phosphate ion binding"/>
    <property type="evidence" value="ECO:0007669"/>
    <property type="project" value="InterPro"/>
</dbReference>
<comment type="subunit">
    <text evidence="3 7">The complex is composed of two ATP-binding proteins (PstB), two transmembrane proteins (PstC and PstA) and a solute-binding protein (PstS).</text>
</comment>
<reference evidence="10 11" key="1">
    <citation type="submission" date="2014-08" db="EMBL/GenBank/DDBJ databases">
        <authorList>
            <person name="Moulin Lionel"/>
        </authorList>
    </citation>
    <scope>NUCLEOTIDE SEQUENCE [LARGE SCALE GENOMIC DNA]</scope>
</reference>
<evidence type="ECO:0000313" key="10">
    <source>
        <dbReference type="EMBL" id="CDX34534.1"/>
    </source>
</evidence>
<dbReference type="Gene3D" id="3.40.190.10">
    <property type="entry name" value="Periplasmic binding protein-like II"/>
    <property type="match status" value="2"/>
</dbReference>
<dbReference type="AlphaFoldDB" id="A0A090EZ48"/>
<dbReference type="Pfam" id="PF12849">
    <property type="entry name" value="PBP_like_2"/>
    <property type="match status" value="1"/>
</dbReference>
<keyword evidence="6 7" id="KW-0592">Phosphate transport</keyword>
<dbReference type="GeneID" id="31890121"/>
<dbReference type="InterPro" id="IPR024370">
    <property type="entry name" value="PBP_domain"/>
</dbReference>
<evidence type="ECO:0000256" key="1">
    <source>
        <dbReference type="ARBA" id="ARBA00002841"/>
    </source>
</evidence>
<evidence type="ECO:0000256" key="7">
    <source>
        <dbReference type="PIRNR" id="PIRNR002756"/>
    </source>
</evidence>
<evidence type="ECO:0000256" key="3">
    <source>
        <dbReference type="ARBA" id="ARBA00011529"/>
    </source>
</evidence>
<dbReference type="NCBIfam" id="NF008171">
    <property type="entry name" value="PRK10918.1"/>
    <property type="match status" value="1"/>
</dbReference>
<keyword evidence="5 7" id="KW-0813">Transport</keyword>
<evidence type="ECO:0000313" key="11">
    <source>
        <dbReference type="Proteomes" id="UP000046373"/>
    </source>
</evidence>
<dbReference type="InterPro" id="IPR005673">
    <property type="entry name" value="ABC_phos-bd_PstS"/>
</dbReference>
<evidence type="ECO:0000256" key="2">
    <source>
        <dbReference type="ARBA" id="ARBA00008725"/>
    </source>
</evidence>
<organism evidence="10 11">
    <name type="scientific">Mesorhizobium plurifarium</name>
    <dbReference type="NCBI Taxonomy" id="69974"/>
    <lineage>
        <taxon>Bacteria</taxon>
        <taxon>Pseudomonadati</taxon>
        <taxon>Pseudomonadota</taxon>
        <taxon>Alphaproteobacteria</taxon>
        <taxon>Hyphomicrobiales</taxon>
        <taxon>Phyllobacteriaceae</taxon>
        <taxon>Mesorhizobium</taxon>
    </lineage>
</organism>
<feature type="signal peptide" evidence="8">
    <location>
        <begin position="1"/>
        <end position="27"/>
    </location>
</feature>
<dbReference type="SUPFAM" id="SSF53850">
    <property type="entry name" value="Periplasmic binding protein-like II"/>
    <property type="match status" value="1"/>
</dbReference>
<dbReference type="NCBIfam" id="TIGR00975">
    <property type="entry name" value="3a0107s03"/>
    <property type="match status" value="1"/>
</dbReference>
<evidence type="ECO:0000259" key="9">
    <source>
        <dbReference type="Pfam" id="PF12849"/>
    </source>
</evidence>
<name>A0A090EZ48_MESPL</name>
<dbReference type="CDD" id="cd13565">
    <property type="entry name" value="PBP2_PstS"/>
    <property type="match status" value="1"/>
</dbReference>
<feature type="domain" description="PBP" evidence="9">
    <location>
        <begin position="27"/>
        <end position="308"/>
    </location>
</feature>
<feature type="chain" id="PRO_5001855406" description="Phosphate-binding protein PstS" evidence="8">
    <location>
        <begin position="28"/>
        <end position="352"/>
    </location>
</feature>
<dbReference type="InterPro" id="IPR050962">
    <property type="entry name" value="Phosphate-bind_PstS"/>
</dbReference>
<comment type="function">
    <text evidence="1 7">Part of the ABC transporter complex PstSACB involved in phosphate import.</text>
</comment>
<dbReference type="PIRSF" id="PIRSF002756">
    <property type="entry name" value="PstS"/>
    <property type="match status" value="1"/>
</dbReference>
<evidence type="ECO:0000256" key="4">
    <source>
        <dbReference type="ARBA" id="ARBA00021889"/>
    </source>
</evidence>
<evidence type="ECO:0000256" key="6">
    <source>
        <dbReference type="ARBA" id="ARBA00022592"/>
    </source>
</evidence>
<keyword evidence="8" id="KW-0732">Signal</keyword>
<dbReference type="GO" id="GO:0043190">
    <property type="term" value="C:ATP-binding cassette (ABC) transporter complex"/>
    <property type="evidence" value="ECO:0007669"/>
    <property type="project" value="InterPro"/>
</dbReference>
<dbReference type="PANTHER" id="PTHR42996">
    <property type="entry name" value="PHOSPHATE-BINDING PROTEIN PSTS"/>
    <property type="match status" value="1"/>
</dbReference>
<gene>
    <name evidence="10" type="primary">pstS</name>
    <name evidence="10" type="ORF">MPLDJ20_190046</name>
</gene>
<dbReference type="GO" id="GO:0035435">
    <property type="term" value="P:phosphate ion transmembrane transport"/>
    <property type="evidence" value="ECO:0007669"/>
    <property type="project" value="InterPro"/>
</dbReference>
<dbReference type="Proteomes" id="UP000046373">
    <property type="component" value="Unassembled WGS sequence"/>
</dbReference>
<comment type="similarity">
    <text evidence="2 7">Belongs to the PstS family.</text>
</comment>
<sequence>MRHFIRSAAVAIAMAAASTLSMAAAMAADISGAGATFPYPIYAKWADAYKKETGIGLNYQSIGSGGGIKQIKAKTVTFGASDAPLKGEDLDSTGLAQFPMVMGGIVPVVNLEGVKPGELVLDGPTLADIFAGKITNWNDEAIKKLNPDVKLPDQAIAVVHRSDGSGTTFNFSYYLADVSADWKSKVGVNTALEWPVGIGAKGNEGVANNVSQTGGAIGYVEYAYAKQNKLTYTDLINKDGKKVEPTAAAFSAAAANADWSSQPGYGVILANQAGAETWPMTSATWILVYKKPDDAAATTEALKFFAWSYAKGDELAASLDYVPMPDAVVKSVEEMWSKDIVDANGKPLYSGM</sequence>
<proteinExistence type="inferred from homology"/>
<protein>
    <recommendedName>
        <fullName evidence="4 7">Phosphate-binding protein PstS</fullName>
    </recommendedName>
</protein>
<dbReference type="EMBL" id="CCNB01000011">
    <property type="protein sequence ID" value="CDX34534.1"/>
    <property type="molecule type" value="Genomic_DNA"/>
</dbReference>
<evidence type="ECO:0000256" key="5">
    <source>
        <dbReference type="ARBA" id="ARBA00022448"/>
    </source>
</evidence>
<evidence type="ECO:0000256" key="8">
    <source>
        <dbReference type="SAM" id="SignalP"/>
    </source>
</evidence>
<accession>A0A090EZ48</accession>